<sequence>MTLNASPYGSERILSALRLTLALASHSQPSRIKLFLISDAVITAQSGQGNTAGPSLGEMLTEAMAHSVAVYVCRSCAEARGLDQTRLLPGVKISTMPELAGWTLEADKVLSF</sequence>
<dbReference type="AlphaFoldDB" id="A0A3G9GDE0"/>
<evidence type="ECO:0000313" key="2">
    <source>
        <dbReference type="Proteomes" id="UP000198290"/>
    </source>
</evidence>
<dbReference type="InterPro" id="IPR003787">
    <property type="entry name" value="Sulphur_relay_DsrE/F-like"/>
</dbReference>
<protein>
    <submittedName>
        <fullName evidence="1">Putative ACR protein</fullName>
    </submittedName>
</protein>
<accession>A0A3G9GDE0</accession>
<dbReference type="Pfam" id="PF02635">
    <property type="entry name" value="DsrE"/>
    <property type="match status" value="1"/>
</dbReference>
<dbReference type="STRING" id="332411.VI06_11970"/>
<dbReference type="GO" id="GO:0005829">
    <property type="term" value="C:cytosol"/>
    <property type="evidence" value="ECO:0007669"/>
    <property type="project" value="TreeGrafter"/>
</dbReference>
<gene>
    <name evidence="1" type="ORF">DLM_0598</name>
</gene>
<dbReference type="KEGG" id="amah:DLM_0598"/>
<evidence type="ECO:0000313" key="1">
    <source>
        <dbReference type="EMBL" id="BBF84251.1"/>
    </source>
</evidence>
<dbReference type="Proteomes" id="UP000198290">
    <property type="component" value="Chromosome"/>
</dbReference>
<reference evidence="1 2" key="2">
    <citation type="journal article" date="2017" name="Genome Announc.">
        <title>Draft genome sequence of Aquitalea magnusonii strain H3, a plant growth-promoting bacterium of duckweed Lemna minor.</title>
        <authorList>
            <person name="Ishizawa H."/>
            <person name="Kuroda M."/>
            <person name="Ike M."/>
        </authorList>
    </citation>
    <scope>NUCLEOTIDE SEQUENCE [LARGE SCALE GENOMIC DNA]</scope>
    <source>
        <strain evidence="1 2">H3</strain>
    </source>
</reference>
<dbReference type="EMBL" id="AP018823">
    <property type="protein sequence ID" value="BBF84251.1"/>
    <property type="molecule type" value="Genomic_DNA"/>
</dbReference>
<reference evidence="2" key="1">
    <citation type="journal article" date="2017" name="Biotechnol. Biofuels">
        <title>Evaluation of environmental bacterial communities as a factor affecting the growth of duckweed Lemna minor.</title>
        <authorList>
            <person name="Ishizawa H."/>
            <person name="Kuroda M."/>
            <person name="Morikawa M."/>
            <person name="Ike M."/>
        </authorList>
    </citation>
    <scope>NUCLEOTIDE SEQUENCE [LARGE SCALE GENOMIC DNA]</scope>
    <source>
        <strain evidence="2">H3</strain>
    </source>
</reference>
<proteinExistence type="predicted"/>
<dbReference type="Gene3D" id="3.40.1260.10">
    <property type="entry name" value="DsrEFH-like"/>
    <property type="match status" value="1"/>
</dbReference>
<organism evidence="1 2">
    <name type="scientific">Aquitalea magnusonii</name>
    <dbReference type="NCBI Taxonomy" id="332411"/>
    <lineage>
        <taxon>Bacteria</taxon>
        <taxon>Pseudomonadati</taxon>
        <taxon>Pseudomonadota</taxon>
        <taxon>Betaproteobacteria</taxon>
        <taxon>Neisseriales</taxon>
        <taxon>Chromobacteriaceae</taxon>
        <taxon>Aquitalea</taxon>
    </lineage>
</organism>
<keyword evidence="2" id="KW-1185">Reference proteome</keyword>
<dbReference type="PANTHER" id="PTHR34874">
    <property type="entry name" value="PROTEIN YCHN"/>
    <property type="match status" value="1"/>
</dbReference>
<reference evidence="2" key="3">
    <citation type="journal article" date="2017" name="Plant Physiol. Biochem.">
        <title>Differential oxidative and antioxidative response of duckweed Lemna minor toward plant growth promoting/inhibiting bacteria.</title>
        <authorList>
            <person name="Ishizawa H."/>
            <person name="Kuroda M."/>
            <person name="Morikawa M."/>
            <person name="Ike M."/>
        </authorList>
    </citation>
    <scope>NUCLEOTIDE SEQUENCE [LARGE SCALE GENOMIC DNA]</scope>
    <source>
        <strain evidence="2">H3</strain>
    </source>
</reference>
<dbReference type="PANTHER" id="PTHR34874:SF1">
    <property type="entry name" value="PROTEIN YCHN"/>
    <property type="match status" value="1"/>
</dbReference>
<name>A0A3G9GDE0_9NEIS</name>
<dbReference type="SUPFAM" id="SSF75169">
    <property type="entry name" value="DsrEFH-like"/>
    <property type="match status" value="1"/>
</dbReference>
<dbReference type="InterPro" id="IPR027396">
    <property type="entry name" value="DsrEFH-like"/>
</dbReference>